<dbReference type="AlphaFoldDB" id="A0A418Q541"/>
<evidence type="ECO:0000313" key="2">
    <source>
        <dbReference type="EMBL" id="RIX33598.1"/>
    </source>
</evidence>
<reference evidence="2 3" key="1">
    <citation type="submission" date="2018-09" db="EMBL/GenBank/DDBJ databases">
        <title>Optimization and identification of Corynebacterium falsenii FN1-14 from fish paste.</title>
        <authorList>
            <person name="Daroonpunt R."/>
            <person name="Tanasupawat S."/>
        </authorList>
    </citation>
    <scope>NUCLEOTIDE SEQUENCE [LARGE SCALE GENOMIC DNA]</scope>
    <source>
        <strain evidence="2 3">FN1-14</strain>
    </source>
</reference>
<name>A0A418Q541_9CORY</name>
<accession>A0A418Q541</accession>
<keyword evidence="1" id="KW-1133">Transmembrane helix</keyword>
<dbReference type="EMBL" id="QXJK01000014">
    <property type="protein sequence ID" value="RIX33598.1"/>
    <property type="molecule type" value="Genomic_DNA"/>
</dbReference>
<proteinExistence type="predicted"/>
<keyword evidence="3" id="KW-1185">Reference proteome</keyword>
<dbReference type="STRING" id="1451189.CFAL_01775"/>
<dbReference type="OrthoDB" id="5196985at2"/>
<comment type="caution">
    <text evidence="2">The sequence shown here is derived from an EMBL/GenBank/DDBJ whole genome shotgun (WGS) entry which is preliminary data.</text>
</comment>
<feature type="transmembrane region" description="Helical" evidence="1">
    <location>
        <begin position="21"/>
        <end position="40"/>
    </location>
</feature>
<sequence length="96" mass="10255">MGTENKRGRVHKAGAFDIRNVIGGLLGIYGIVLLISYFLLDPGMDVTTGESKDAVYNLWAGLALVIGAAVFFIWTKVDPIKIVETAPGESAGMVED</sequence>
<evidence type="ECO:0000313" key="3">
    <source>
        <dbReference type="Proteomes" id="UP000285278"/>
    </source>
</evidence>
<keyword evidence="1" id="KW-0472">Membrane</keyword>
<keyword evidence="1" id="KW-0812">Transmembrane</keyword>
<organism evidence="2 3">
    <name type="scientific">Corynebacterium falsenii</name>
    <dbReference type="NCBI Taxonomy" id="108486"/>
    <lineage>
        <taxon>Bacteria</taxon>
        <taxon>Bacillati</taxon>
        <taxon>Actinomycetota</taxon>
        <taxon>Actinomycetes</taxon>
        <taxon>Mycobacteriales</taxon>
        <taxon>Corynebacteriaceae</taxon>
        <taxon>Corynebacterium</taxon>
    </lineage>
</organism>
<feature type="transmembrane region" description="Helical" evidence="1">
    <location>
        <begin position="55"/>
        <end position="74"/>
    </location>
</feature>
<dbReference type="Proteomes" id="UP000285278">
    <property type="component" value="Unassembled WGS sequence"/>
</dbReference>
<evidence type="ECO:0000256" key="1">
    <source>
        <dbReference type="SAM" id="Phobius"/>
    </source>
</evidence>
<gene>
    <name evidence="2" type="ORF">D3M95_10075</name>
</gene>
<protein>
    <recommendedName>
        <fullName evidence="4">Cell wall anchor protein</fullName>
    </recommendedName>
</protein>
<evidence type="ECO:0008006" key="4">
    <source>
        <dbReference type="Google" id="ProtNLM"/>
    </source>
</evidence>